<proteinExistence type="predicted"/>
<dbReference type="SUPFAM" id="SSF53187">
    <property type="entry name" value="Zn-dependent exopeptidases"/>
    <property type="match status" value="1"/>
</dbReference>
<accession>A0A381TLK0</accession>
<dbReference type="SUPFAM" id="SSF55031">
    <property type="entry name" value="Bacterial exopeptidase dimerisation domain"/>
    <property type="match status" value="1"/>
</dbReference>
<dbReference type="Gene3D" id="3.40.630.10">
    <property type="entry name" value="Zn peptidases"/>
    <property type="match status" value="1"/>
</dbReference>
<organism evidence="2">
    <name type="scientific">marine metagenome</name>
    <dbReference type="NCBI Taxonomy" id="408172"/>
    <lineage>
        <taxon>unclassified sequences</taxon>
        <taxon>metagenomes</taxon>
        <taxon>ecological metagenomes</taxon>
    </lineage>
</organism>
<dbReference type="InterPro" id="IPR036264">
    <property type="entry name" value="Bact_exopeptidase_dim_dom"/>
</dbReference>
<dbReference type="InterPro" id="IPR052030">
    <property type="entry name" value="Peptidase_M20/M20A_hydrolases"/>
</dbReference>
<dbReference type="InterPro" id="IPR011650">
    <property type="entry name" value="Peptidase_M20_dimer"/>
</dbReference>
<dbReference type="GO" id="GO:0071713">
    <property type="term" value="F:para-aminobenzoyl-glutamate hydrolase activity"/>
    <property type="evidence" value="ECO:0007669"/>
    <property type="project" value="TreeGrafter"/>
</dbReference>
<dbReference type="PANTHER" id="PTHR30575">
    <property type="entry name" value="PEPTIDASE M20"/>
    <property type="match status" value="1"/>
</dbReference>
<dbReference type="PANTHER" id="PTHR30575:SF3">
    <property type="entry name" value="PEPTIDASE M20 DIMERISATION DOMAIN-CONTAINING PROTEIN"/>
    <property type="match status" value="1"/>
</dbReference>
<dbReference type="Pfam" id="PF07687">
    <property type="entry name" value="M20_dimer"/>
    <property type="match status" value="1"/>
</dbReference>
<dbReference type="GO" id="GO:0016805">
    <property type="term" value="F:dipeptidase activity"/>
    <property type="evidence" value="ECO:0007669"/>
    <property type="project" value="InterPro"/>
</dbReference>
<dbReference type="NCBIfam" id="TIGR01891">
    <property type="entry name" value="amidohydrolases"/>
    <property type="match status" value="1"/>
</dbReference>
<feature type="domain" description="Peptidase M20 dimerisation" evidence="1">
    <location>
        <begin position="207"/>
        <end position="291"/>
    </location>
</feature>
<name>A0A381TLK0_9ZZZZ</name>
<gene>
    <name evidence="2" type="ORF">METZ01_LOCUS69816</name>
</gene>
<dbReference type="InterPro" id="IPR002933">
    <property type="entry name" value="Peptidase_M20"/>
</dbReference>
<sequence>MDTDSLKSKCWEIIDSRADWLVNISKHILQNPEPGFHEFETAKFVSQKLQELGLKHQQGIALTGIKGIIDGGLPGPTIAIIGELDSLRVAGHSYANPETDAAHACGHHCQIGMMLGVAAAFQEMTKSSKIPGKLAFMALPAEEFIDVEYRYGLHQTGQIEFMSGKQEFLNLGAFDDVDMAVMAHTSKIDEGKFSIGGTSNGHVVKYIRFLGKASHAGGSPHEGINALQASIVALNALNTQRETMKNEDTIRFHGIMTKGGVSVSSIPAEVKYEGRVRGGTTEAIADANLKMDRCLRAGALALGCELEIITLPGYMPIKNNPQMSDIFIENAASLVGENHVIQKSPTHNSGGSTDMGDLSQIMPVIHPYTGVANGTGHGADYLVQDYTQGVVNPAKALVGTIVDLLCREDNSANKILSDFQPDYSINSYIGLQRSRLTEEIYKPK</sequence>
<dbReference type="InterPro" id="IPR017439">
    <property type="entry name" value="Amidohydrolase"/>
</dbReference>
<dbReference type="Gene3D" id="3.30.70.360">
    <property type="match status" value="1"/>
</dbReference>
<evidence type="ECO:0000259" key="1">
    <source>
        <dbReference type="Pfam" id="PF07687"/>
    </source>
</evidence>
<dbReference type="EMBL" id="UINC01004803">
    <property type="protein sequence ID" value="SVA16962.1"/>
    <property type="molecule type" value="Genomic_DNA"/>
</dbReference>
<dbReference type="GO" id="GO:0046657">
    <property type="term" value="P:folic acid catabolic process"/>
    <property type="evidence" value="ECO:0007669"/>
    <property type="project" value="TreeGrafter"/>
</dbReference>
<dbReference type="PIRSF" id="PIRSF037226">
    <property type="entry name" value="Amidohydrolase_ACY1L2_prd"/>
    <property type="match status" value="1"/>
</dbReference>
<dbReference type="AlphaFoldDB" id="A0A381TLK0"/>
<protein>
    <recommendedName>
        <fullName evidence="1">Peptidase M20 dimerisation domain-containing protein</fullName>
    </recommendedName>
</protein>
<dbReference type="InterPro" id="IPR017144">
    <property type="entry name" value="Xaa-Arg_dipeptidase"/>
</dbReference>
<reference evidence="2" key="1">
    <citation type="submission" date="2018-05" db="EMBL/GenBank/DDBJ databases">
        <authorList>
            <person name="Lanie J.A."/>
            <person name="Ng W.-L."/>
            <person name="Kazmierczak K.M."/>
            <person name="Andrzejewski T.M."/>
            <person name="Davidsen T.M."/>
            <person name="Wayne K.J."/>
            <person name="Tettelin H."/>
            <person name="Glass J.I."/>
            <person name="Rusch D."/>
            <person name="Podicherti R."/>
            <person name="Tsui H.-C.T."/>
            <person name="Winkler M.E."/>
        </authorList>
    </citation>
    <scope>NUCLEOTIDE SEQUENCE</scope>
</reference>
<evidence type="ECO:0000313" key="2">
    <source>
        <dbReference type="EMBL" id="SVA16962.1"/>
    </source>
</evidence>
<dbReference type="Pfam" id="PF01546">
    <property type="entry name" value="Peptidase_M20"/>
    <property type="match status" value="1"/>
</dbReference>
<dbReference type="GO" id="GO:0005737">
    <property type="term" value="C:cytoplasm"/>
    <property type="evidence" value="ECO:0007669"/>
    <property type="project" value="TreeGrafter"/>
</dbReference>